<protein>
    <submittedName>
        <fullName evidence="1">Uncharacterized protein</fullName>
    </submittedName>
</protein>
<dbReference type="EMBL" id="MT143976">
    <property type="protein sequence ID" value="QJA44379.1"/>
    <property type="molecule type" value="Genomic_DNA"/>
</dbReference>
<dbReference type="EMBL" id="MT143182">
    <property type="protein sequence ID" value="QJA93851.1"/>
    <property type="molecule type" value="Genomic_DNA"/>
</dbReference>
<gene>
    <name evidence="2" type="ORF">MM415B04097_0013</name>
    <name evidence="1" type="ORF">TM448A00108_0006</name>
    <name evidence="3" type="ORF">TM448B03904_0013</name>
</gene>
<evidence type="ECO:0000313" key="1">
    <source>
        <dbReference type="EMBL" id="QJA44379.1"/>
    </source>
</evidence>
<evidence type="ECO:0000313" key="3">
    <source>
        <dbReference type="EMBL" id="QJI02981.1"/>
    </source>
</evidence>
<dbReference type="EMBL" id="MT145047">
    <property type="protein sequence ID" value="QJI02981.1"/>
    <property type="molecule type" value="Genomic_DNA"/>
</dbReference>
<name>A0A6H1ZA90_9ZZZZ</name>
<organism evidence="1">
    <name type="scientific">viral metagenome</name>
    <dbReference type="NCBI Taxonomy" id="1070528"/>
    <lineage>
        <taxon>unclassified sequences</taxon>
        <taxon>metagenomes</taxon>
        <taxon>organismal metagenomes</taxon>
    </lineage>
</organism>
<proteinExistence type="predicted"/>
<sequence length="50" mass="6075">MKTKEQKRMEAEERQEIYDGFSDKQKLRKLNKGGFVATKERKRRKFPELS</sequence>
<evidence type="ECO:0000313" key="2">
    <source>
        <dbReference type="EMBL" id="QJA93851.1"/>
    </source>
</evidence>
<dbReference type="AlphaFoldDB" id="A0A6H1ZA90"/>
<accession>A0A6H1ZA90</accession>
<reference evidence="1" key="1">
    <citation type="submission" date="2020-03" db="EMBL/GenBank/DDBJ databases">
        <title>The deep terrestrial virosphere.</title>
        <authorList>
            <person name="Holmfeldt K."/>
            <person name="Nilsson E."/>
            <person name="Simone D."/>
            <person name="Lopez-Fernandez M."/>
            <person name="Wu X."/>
            <person name="de Brujin I."/>
            <person name="Lundin D."/>
            <person name="Andersson A."/>
            <person name="Bertilsson S."/>
            <person name="Dopson M."/>
        </authorList>
    </citation>
    <scope>NUCLEOTIDE SEQUENCE</scope>
    <source>
        <strain evidence="2">MM415B04097</strain>
        <strain evidence="1">TM448A00108</strain>
        <strain evidence="3">TM448B03904</strain>
    </source>
</reference>